<dbReference type="InterPro" id="IPR000608">
    <property type="entry name" value="UBC"/>
</dbReference>
<dbReference type="SUPFAM" id="SSF54495">
    <property type="entry name" value="UBC-like"/>
    <property type="match status" value="1"/>
</dbReference>
<gene>
    <name evidence="4" type="ORF">BDY17DRAFT_255779</name>
</gene>
<evidence type="ECO:0000313" key="5">
    <source>
        <dbReference type="Proteomes" id="UP000799767"/>
    </source>
</evidence>
<organism evidence="4 5">
    <name type="scientific">Neohortaea acidophila</name>
    <dbReference type="NCBI Taxonomy" id="245834"/>
    <lineage>
        <taxon>Eukaryota</taxon>
        <taxon>Fungi</taxon>
        <taxon>Dikarya</taxon>
        <taxon>Ascomycota</taxon>
        <taxon>Pezizomycotina</taxon>
        <taxon>Dothideomycetes</taxon>
        <taxon>Dothideomycetidae</taxon>
        <taxon>Mycosphaerellales</taxon>
        <taxon>Teratosphaeriaceae</taxon>
        <taxon>Neohortaea</taxon>
    </lineage>
</organism>
<dbReference type="EMBL" id="MU001640">
    <property type="protein sequence ID" value="KAF2480246.1"/>
    <property type="molecule type" value="Genomic_DNA"/>
</dbReference>
<keyword evidence="5" id="KW-1185">Reference proteome</keyword>
<dbReference type="PROSITE" id="PS50127">
    <property type="entry name" value="UBC_2"/>
    <property type="match status" value="1"/>
</dbReference>
<dbReference type="SMART" id="SM00212">
    <property type="entry name" value="UBCc"/>
    <property type="match status" value="1"/>
</dbReference>
<dbReference type="GeneID" id="54472558"/>
<reference evidence="4" key="1">
    <citation type="journal article" date="2020" name="Stud. Mycol.">
        <title>101 Dothideomycetes genomes: a test case for predicting lifestyles and emergence of pathogens.</title>
        <authorList>
            <person name="Haridas S."/>
            <person name="Albert R."/>
            <person name="Binder M."/>
            <person name="Bloem J."/>
            <person name="Labutti K."/>
            <person name="Salamov A."/>
            <person name="Andreopoulos B."/>
            <person name="Baker S."/>
            <person name="Barry K."/>
            <person name="Bills G."/>
            <person name="Bluhm B."/>
            <person name="Cannon C."/>
            <person name="Castanera R."/>
            <person name="Culley D."/>
            <person name="Daum C."/>
            <person name="Ezra D."/>
            <person name="Gonzalez J."/>
            <person name="Henrissat B."/>
            <person name="Kuo A."/>
            <person name="Liang C."/>
            <person name="Lipzen A."/>
            <person name="Lutzoni F."/>
            <person name="Magnuson J."/>
            <person name="Mondo S."/>
            <person name="Nolan M."/>
            <person name="Ohm R."/>
            <person name="Pangilinan J."/>
            <person name="Park H.-J."/>
            <person name="Ramirez L."/>
            <person name="Alfaro M."/>
            <person name="Sun H."/>
            <person name="Tritt A."/>
            <person name="Yoshinaga Y."/>
            <person name="Zwiers L.-H."/>
            <person name="Turgeon B."/>
            <person name="Goodwin S."/>
            <person name="Spatafora J."/>
            <person name="Crous P."/>
            <person name="Grigoriev I."/>
        </authorList>
    </citation>
    <scope>NUCLEOTIDE SEQUENCE</scope>
    <source>
        <strain evidence="4">CBS 113389</strain>
    </source>
</reference>
<proteinExistence type="predicted"/>
<feature type="compositionally biased region" description="Polar residues" evidence="2">
    <location>
        <begin position="133"/>
        <end position="149"/>
    </location>
</feature>
<feature type="region of interest" description="Disordered" evidence="2">
    <location>
        <begin position="218"/>
        <end position="238"/>
    </location>
</feature>
<evidence type="ECO:0000313" key="4">
    <source>
        <dbReference type="EMBL" id="KAF2480246.1"/>
    </source>
</evidence>
<evidence type="ECO:0000259" key="3">
    <source>
        <dbReference type="PROSITE" id="PS50127"/>
    </source>
</evidence>
<dbReference type="InterPro" id="IPR050113">
    <property type="entry name" value="Ub_conjugating_enzyme"/>
</dbReference>
<dbReference type="CDD" id="cd23814">
    <property type="entry name" value="UEV_AKTIP"/>
    <property type="match status" value="1"/>
</dbReference>
<dbReference type="InterPro" id="IPR016135">
    <property type="entry name" value="UBQ-conjugating_enzyme/RWD"/>
</dbReference>
<keyword evidence="1" id="KW-0833">Ubl conjugation pathway</keyword>
<evidence type="ECO:0000256" key="1">
    <source>
        <dbReference type="ARBA" id="ARBA00022786"/>
    </source>
</evidence>
<dbReference type="Pfam" id="PF00179">
    <property type="entry name" value="UQ_con"/>
    <property type="match status" value="1"/>
</dbReference>
<accession>A0A6A6PKC1</accession>
<dbReference type="Proteomes" id="UP000799767">
    <property type="component" value="Unassembled WGS sequence"/>
</dbReference>
<dbReference type="RefSeq" id="XP_033586816.1">
    <property type="nucleotide sequence ID" value="XM_033731556.1"/>
</dbReference>
<evidence type="ECO:0000256" key="2">
    <source>
        <dbReference type="SAM" id="MobiDB-lite"/>
    </source>
</evidence>
<dbReference type="OrthoDB" id="5596422at2759"/>
<name>A0A6A6PKC1_9PEZI</name>
<protein>
    <recommendedName>
        <fullName evidence="3">UBC core domain-containing protein</fullName>
    </recommendedName>
</protein>
<feature type="region of interest" description="Disordered" evidence="2">
    <location>
        <begin position="133"/>
        <end position="156"/>
    </location>
</feature>
<dbReference type="AlphaFoldDB" id="A0A6A6PKC1"/>
<feature type="domain" description="UBC core" evidence="3">
    <location>
        <begin position="8"/>
        <end position="170"/>
    </location>
</feature>
<sequence>MALLSTALTRQRLRIDFASLKHACPRGVYLAPHPDNPLLWHGVLFIRKGPYANAVLRFQLDFPDDYPYRPPVVTFLSDVFHPLITPLNTYTYTVRDAAAADTVSAADRDRLPPGGLSLRHGFPEWFVVPSENTAANSADPTQPAAQSESRAPAPQTPSAALTIEVLQYLRVIFDTESILDAVSLEDAANPGAWHAWRSFRSGPTASRAIPAVSFPHPSSMRMARERSSSPRQLSGSARRPAEWNWQGVWEDRVRKSIQASLSEHMLYANEHDDAICFSKMDEQVVSEMMAESKTLAV</sequence>
<dbReference type="Gene3D" id="3.10.110.10">
    <property type="entry name" value="Ubiquitin Conjugating Enzyme"/>
    <property type="match status" value="1"/>
</dbReference>
<dbReference type="PANTHER" id="PTHR24067">
    <property type="entry name" value="UBIQUITIN-CONJUGATING ENZYME E2"/>
    <property type="match status" value="1"/>
</dbReference>